<evidence type="ECO:0000313" key="1">
    <source>
        <dbReference type="EMBL" id="SBW02234.1"/>
    </source>
</evidence>
<accession>A0A212JRX9</accession>
<protein>
    <submittedName>
        <fullName evidence="1">Uncharacterized protein</fullName>
    </submittedName>
</protein>
<sequence>MSDMSGFNEIWLINVNMIMGWNLRLSSRTLFIVSFVTFSKFQQG</sequence>
<proteinExistence type="predicted"/>
<dbReference type="EMBL" id="FLUM01000003">
    <property type="protein sequence ID" value="SBW02234.1"/>
    <property type="molecule type" value="Genomic_DNA"/>
</dbReference>
<dbReference type="AlphaFoldDB" id="A0A212JRX9"/>
<name>A0A212JRX9_9BACT</name>
<reference evidence="1" key="1">
    <citation type="submission" date="2016-04" db="EMBL/GenBank/DDBJ databases">
        <authorList>
            <person name="Evans L.H."/>
            <person name="Alamgir A."/>
            <person name="Owens N."/>
            <person name="Weber N.D."/>
            <person name="Virtaneva K."/>
            <person name="Barbian K."/>
            <person name="Babar A."/>
            <person name="Rosenke K."/>
        </authorList>
    </citation>
    <scope>NUCLEOTIDE SEQUENCE</scope>
    <source>
        <strain evidence="1">86-1</strain>
    </source>
</reference>
<gene>
    <name evidence="1" type="ORF">KL86DYS1_30231</name>
</gene>
<organism evidence="1">
    <name type="scientific">uncultured Dysgonomonas sp</name>
    <dbReference type="NCBI Taxonomy" id="206096"/>
    <lineage>
        <taxon>Bacteria</taxon>
        <taxon>Pseudomonadati</taxon>
        <taxon>Bacteroidota</taxon>
        <taxon>Bacteroidia</taxon>
        <taxon>Bacteroidales</taxon>
        <taxon>Dysgonomonadaceae</taxon>
        <taxon>Dysgonomonas</taxon>
        <taxon>environmental samples</taxon>
    </lineage>
</organism>